<name>G7H2A7_9ACTN</name>
<evidence type="ECO:0000313" key="2">
    <source>
        <dbReference type="Proteomes" id="UP000035088"/>
    </source>
</evidence>
<dbReference type="AlphaFoldDB" id="G7H2A7"/>
<gene>
    <name evidence="1" type="ORF">GOARA_050_00440</name>
</gene>
<proteinExistence type="predicted"/>
<dbReference type="OrthoDB" id="3431291at2"/>
<dbReference type="Proteomes" id="UP000035088">
    <property type="component" value="Unassembled WGS sequence"/>
</dbReference>
<keyword evidence="2" id="KW-1185">Reference proteome</keyword>
<protein>
    <submittedName>
        <fullName evidence="1">Uncharacterized protein</fullName>
    </submittedName>
</protein>
<organism evidence="1 2">
    <name type="scientific">Gordonia araii NBRC 100433</name>
    <dbReference type="NCBI Taxonomy" id="1073574"/>
    <lineage>
        <taxon>Bacteria</taxon>
        <taxon>Bacillati</taxon>
        <taxon>Actinomycetota</taxon>
        <taxon>Actinomycetes</taxon>
        <taxon>Mycobacteriales</taxon>
        <taxon>Gordoniaceae</taxon>
        <taxon>Gordonia</taxon>
    </lineage>
</organism>
<comment type="caution">
    <text evidence="1">The sequence shown here is derived from an EMBL/GenBank/DDBJ whole genome shotgun (WGS) entry which is preliminary data.</text>
</comment>
<reference evidence="1 2" key="1">
    <citation type="submission" date="2011-11" db="EMBL/GenBank/DDBJ databases">
        <title>Whole genome shotgun sequence of Gordonia araii NBRC 100433.</title>
        <authorList>
            <person name="Yoshida Y."/>
            <person name="Hosoyama A."/>
            <person name="Tsuchikane K."/>
            <person name="Katsumata H."/>
            <person name="Yamazaki S."/>
            <person name="Fujita N."/>
        </authorList>
    </citation>
    <scope>NUCLEOTIDE SEQUENCE [LARGE SCALE GENOMIC DNA]</scope>
    <source>
        <strain evidence="1 2">NBRC 100433</strain>
    </source>
</reference>
<dbReference type="RefSeq" id="WP_007322057.1">
    <property type="nucleotide sequence ID" value="NZ_BAEE01000050.1"/>
</dbReference>
<sequence length="74" mass="8141">MAARPDPASDPVGLLRRWTDAGAVWRVLARRGDVLVIGLFRCDGGEEVDRLVSDDQSLRRYVGVRDSSEDPESG</sequence>
<evidence type="ECO:0000313" key="1">
    <source>
        <dbReference type="EMBL" id="GAB09982.1"/>
    </source>
</evidence>
<dbReference type="EMBL" id="BAEE01000050">
    <property type="protein sequence ID" value="GAB09982.1"/>
    <property type="molecule type" value="Genomic_DNA"/>
</dbReference>
<accession>G7H2A7</accession>